<protein>
    <submittedName>
        <fullName evidence="2">Uncharacterized protein</fullName>
    </submittedName>
</protein>
<proteinExistence type="predicted"/>
<accession>A0A5B7HUJ9</accession>
<evidence type="ECO:0000256" key="1">
    <source>
        <dbReference type="SAM" id="MobiDB-lite"/>
    </source>
</evidence>
<sequence>MEKNEEGEREGKGRKVRVGRMLGMDGGGGRGGWIRERESENAGVSPQARRCGGRRAQPYSARDFSPSGPRWARVAPPRRPSREQTVLGSGERT</sequence>
<reference evidence="2 3" key="1">
    <citation type="submission" date="2019-05" db="EMBL/GenBank/DDBJ databases">
        <title>Another draft genome of Portunus trituberculatus and its Hox gene families provides insights of decapod evolution.</title>
        <authorList>
            <person name="Jeong J.-H."/>
            <person name="Song I."/>
            <person name="Kim S."/>
            <person name="Choi T."/>
            <person name="Kim D."/>
            <person name="Ryu S."/>
            <person name="Kim W."/>
        </authorList>
    </citation>
    <scope>NUCLEOTIDE SEQUENCE [LARGE SCALE GENOMIC DNA]</scope>
    <source>
        <tissue evidence="2">Muscle</tissue>
    </source>
</reference>
<dbReference type="EMBL" id="VSRR010036844">
    <property type="protein sequence ID" value="MPC73455.1"/>
    <property type="molecule type" value="Genomic_DNA"/>
</dbReference>
<comment type="caution">
    <text evidence="2">The sequence shown here is derived from an EMBL/GenBank/DDBJ whole genome shotgun (WGS) entry which is preliminary data.</text>
</comment>
<gene>
    <name evidence="2" type="ORF">E2C01_067784</name>
</gene>
<feature type="compositionally biased region" description="Basic and acidic residues" evidence="1">
    <location>
        <begin position="1"/>
        <end position="13"/>
    </location>
</feature>
<feature type="region of interest" description="Disordered" evidence="1">
    <location>
        <begin position="1"/>
        <end position="93"/>
    </location>
</feature>
<keyword evidence="3" id="KW-1185">Reference proteome</keyword>
<name>A0A5B7HUJ9_PORTR</name>
<dbReference type="Proteomes" id="UP000324222">
    <property type="component" value="Unassembled WGS sequence"/>
</dbReference>
<evidence type="ECO:0000313" key="2">
    <source>
        <dbReference type="EMBL" id="MPC73455.1"/>
    </source>
</evidence>
<organism evidence="2 3">
    <name type="scientific">Portunus trituberculatus</name>
    <name type="common">Swimming crab</name>
    <name type="synonym">Neptunus trituberculatus</name>
    <dbReference type="NCBI Taxonomy" id="210409"/>
    <lineage>
        <taxon>Eukaryota</taxon>
        <taxon>Metazoa</taxon>
        <taxon>Ecdysozoa</taxon>
        <taxon>Arthropoda</taxon>
        <taxon>Crustacea</taxon>
        <taxon>Multicrustacea</taxon>
        <taxon>Malacostraca</taxon>
        <taxon>Eumalacostraca</taxon>
        <taxon>Eucarida</taxon>
        <taxon>Decapoda</taxon>
        <taxon>Pleocyemata</taxon>
        <taxon>Brachyura</taxon>
        <taxon>Eubrachyura</taxon>
        <taxon>Portunoidea</taxon>
        <taxon>Portunidae</taxon>
        <taxon>Portuninae</taxon>
        <taxon>Portunus</taxon>
    </lineage>
</organism>
<evidence type="ECO:0000313" key="3">
    <source>
        <dbReference type="Proteomes" id="UP000324222"/>
    </source>
</evidence>
<dbReference type="AlphaFoldDB" id="A0A5B7HUJ9"/>